<keyword evidence="1" id="KW-0732">Signal</keyword>
<dbReference type="AlphaFoldDB" id="A0A3A8INX8"/>
<evidence type="ECO:0000256" key="1">
    <source>
        <dbReference type="SAM" id="SignalP"/>
    </source>
</evidence>
<name>A0A3A8INX8_9BACT</name>
<evidence type="ECO:0000313" key="2">
    <source>
        <dbReference type="EMBL" id="NOK32461.1"/>
    </source>
</evidence>
<dbReference type="SUPFAM" id="SSF57095">
    <property type="entry name" value="Scorpion toxin-like"/>
    <property type="match status" value="1"/>
</dbReference>
<dbReference type="RefSeq" id="WP_120524139.1">
    <property type="nucleotide sequence ID" value="NZ_CP102577.1"/>
</dbReference>
<dbReference type="Proteomes" id="UP000563426">
    <property type="component" value="Unassembled WGS sequence"/>
</dbReference>
<evidence type="ECO:0000313" key="3">
    <source>
        <dbReference type="Proteomes" id="UP000563426"/>
    </source>
</evidence>
<dbReference type="InterPro" id="IPR036574">
    <property type="entry name" value="Scorpion_toxin-like_sf"/>
</dbReference>
<dbReference type="EMBL" id="JABFJV010000014">
    <property type="protein sequence ID" value="NOK32461.1"/>
    <property type="molecule type" value="Genomic_DNA"/>
</dbReference>
<feature type="chain" id="PRO_5044076144" description="Invertebrate defensins family profile domain-containing protein" evidence="1">
    <location>
        <begin position="28"/>
        <end position="69"/>
    </location>
</feature>
<gene>
    <name evidence="2" type="ORF">HMI49_04520</name>
</gene>
<dbReference type="OrthoDB" id="5520512at2"/>
<protein>
    <recommendedName>
        <fullName evidence="4">Invertebrate defensins family profile domain-containing protein</fullName>
    </recommendedName>
</protein>
<evidence type="ECO:0008006" key="4">
    <source>
        <dbReference type="Google" id="ProtNLM"/>
    </source>
</evidence>
<accession>A0A3A8INX8</accession>
<keyword evidence="3" id="KW-1185">Reference proteome</keyword>
<sequence length="69" mass="7138">MMPSLKKAGRVLFAMGAGAFVSFGATLALSTPATAEASQVECYAEECNASCVAKGFRLGKCYKAACTCF</sequence>
<reference evidence="2 3" key="1">
    <citation type="submission" date="2020-05" db="EMBL/GenBank/DDBJ databases">
        <authorList>
            <person name="Whitworth D."/>
        </authorList>
    </citation>
    <scope>NUCLEOTIDE SEQUENCE [LARGE SCALE GENOMIC DNA]</scope>
    <source>
        <strain evidence="2 3">AB043B</strain>
    </source>
</reference>
<proteinExistence type="predicted"/>
<feature type="signal peptide" evidence="1">
    <location>
        <begin position="1"/>
        <end position="27"/>
    </location>
</feature>
<organism evidence="2 3">
    <name type="scientific">Corallococcus exercitus</name>
    <dbReference type="NCBI Taxonomy" id="2316736"/>
    <lineage>
        <taxon>Bacteria</taxon>
        <taxon>Pseudomonadati</taxon>
        <taxon>Myxococcota</taxon>
        <taxon>Myxococcia</taxon>
        <taxon>Myxococcales</taxon>
        <taxon>Cystobacterineae</taxon>
        <taxon>Myxococcaceae</taxon>
        <taxon>Corallococcus</taxon>
    </lineage>
</organism>
<comment type="caution">
    <text evidence="2">The sequence shown here is derived from an EMBL/GenBank/DDBJ whole genome shotgun (WGS) entry which is preliminary data.</text>
</comment>